<keyword evidence="3" id="KW-1185">Reference proteome</keyword>
<proteinExistence type="predicted"/>
<evidence type="ECO:0000256" key="1">
    <source>
        <dbReference type="SAM" id="Phobius"/>
    </source>
</evidence>
<evidence type="ECO:0000313" key="2">
    <source>
        <dbReference type="EMBL" id="MCC9630358.1"/>
    </source>
</evidence>
<keyword evidence="1" id="KW-1133">Transmembrane helix</keyword>
<dbReference type="Proteomes" id="UP001139103">
    <property type="component" value="Unassembled WGS sequence"/>
</dbReference>
<feature type="transmembrane region" description="Helical" evidence="1">
    <location>
        <begin position="6"/>
        <end position="28"/>
    </location>
</feature>
<organism evidence="2 3">
    <name type="scientific">Blastopirellula sediminis</name>
    <dbReference type="NCBI Taxonomy" id="2894196"/>
    <lineage>
        <taxon>Bacteria</taxon>
        <taxon>Pseudomonadati</taxon>
        <taxon>Planctomycetota</taxon>
        <taxon>Planctomycetia</taxon>
        <taxon>Pirellulales</taxon>
        <taxon>Pirellulaceae</taxon>
        <taxon>Blastopirellula</taxon>
    </lineage>
</organism>
<dbReference type="RefSeq" id="WP_230221425.1">
    <property type="nucleotide sequence ID" value="NZ_JAJKFT010000010.1"/>
</dbReference>
<keyword evidence="1" id="KW-0812">Transmembrane</keyword>
<dbReference type="AlphaFoldDB" id="A0A9X1SHF9"/>
<gene>
    <name evidence="2" type="ORF">LOC68_18335</name>
</gene>
<keyword evidence="1" id="KW-0472">Membrane</keyword>
<evidence type="ECO:0000313" key="3">
    <source>
        <dbReference type="Proteomes" id="UP001139103"/>
    </source>
</evidence>
<comment type="caution">
    <text evidence="2">The sequence shown here is derived from an EMBL/GenBank/DDBJ whole genome shotgun (WGS) entry which is preliminary data.</text>
</comment>
<reference evidence="2" key="1">
    <citation type="submission" date="2021-11" db="EMBL/GenBank/DDBJ databases">
        <title>Genome sequence.</title>
        <authorList>
            <person name="Sun Q."/>
        </authorList>
    </citation>
    <scope>NUCLEOTIDE SEQUENCE</scope>
    <source>
        <strain evidence="2">JC732</strain>
    </source>
</reference>
<dbReference type="EMBL" id="JAJKFT010000010">
    <property type="protein sequence ID" value="MCC9630358.1"/>
    <property type="molecule type" value="Genomic_DNA"/>
</dbReference>
<protein>
    <submittedName>
        <fullName evidence="2">Uncharacterized protein</fullName>
    </submittedName>
</protein>
<name>A0A9X1SHF9_9BACT</name>
<sequence>MNARGTWLVAAILLLAVSVAVLTTIYHWNRARAAIGYFGPEEAALIRSAQQVFLVRKVDGKTERRDISHVADLDDLKKALVEDASYQIPGKPNRCTPTWTTMLEFHEHGRSYEIEIDVDCGYIRAAGAQSQLDAEPIREGLQQFVAFAISRTTPITETNRSE</sequence>
<accession>A0A9X1SHF9</accession>